<dbReference type="SUPFAM" id="SSF54001">
    <property type="entry name" value="Cysteine proteinases"/>
    <property type="match status" value="1"/>
</dbReference>
<dbReference type="OrthoDB" id="435564at2759"/>
<reference evidence="7" key="1">
    <citation type="submission" date="2022-10" db="EMBL/GenBank/DDBJ databases">
        <authorList>
            <person name="Chen Y."/>
            <person name="Dougan E. K."/>
            <person name="Chan C."/>
            <person name="Rhodes N."/>
            <person name="Thang M."/>
        </authorList>
    </citation>
    <scope>NUCLEOTIDE SEQUENCE</scope>
</reference>
<proteinExistence type="predicted"/>
<gene>
    <name evidence="7" type="ORF">C1SCF055_LOCUS42695</name>
</gene>
<evidence type="ECO:0000256" key="3">
    <source>
        <dbReference type="ARBA" id="ARBA00022771"/>
    </source>
</evidence>
<dbReference type="GO" id="GO:0008270">
    <property type="term" value="F:zinc ion binding"/>
    <property type="evidence" value="ECO:0007669"/>
    <property type="project" value="UniProtKB-KW"/>
</dbReference>
<dbReference type="InterPro" id="IPR036691">
    <property type="entry name" value="Endo/exonu/phosph_ase_sf"/>
</dbReference>
<evidence type="ECO:0000256" key="2">
    <source>
        <dbReference type="ARBA" id="ARBA00022737"/>
    </source>
</evidence>
<dbReference type="SUPFAM" id="SSF56219">
    <property type="entry name" value="DNase I-like"/>
    <property type="match status" value="1"/>
</dbReference>
<evidence type="ECO:0000313" key="7">
    <source>
        <dbReference type="EMBL" id="CAI4018099.1"/>
    </source>
</evidence>
<protein>
    <submittedName>
        <fullName evidence="9">LINE-1 reverse transcriptase-like</fullName>
    </submittedName>
</protein>
<dbReference type="InterPro" id="IPR005135">
    <property type="entry name" value="Endo/exonuclease/phosphatase"/>
</dbReference>
<keyword evidence="4" id="KW-0862">Zinc</keyword>
<dbReference type="EMBL" id="CAMXCT020006675">
    <property type="protein sequence ID" value="CAL1171474.1"/>
    <property type="molecule type" value="Genomic_DNA"/>
</dbReference>
<dbReference type="Pfam" id="PF03372">
    <property type="entry name" value="Exo_endo_phos"/>
    <property type="match status" value="1"/>
</dbReference>
<dbReference type="GO" id="GO:0003964">
    <property type="term" value="F:RNA-directed DNA polymerase activity"/>
    <property type="evidence" value="ECO:0007669"/>
    <property type="project" value="UniProtKB-KW"/>
</dbReference>
<name>A0A9P1M2X4_9DINO</name>
<evidence type="ECO:0000313" key="10">
    <source>
        <dbReference type="Proteomes" id="UP001152797"/>
    </source>
</evidence>
<dbReference type="GO" id="GO:0000981">
    <property type="term" value="F:DNA-binding transcription factor activity, RNA polymerase II-specific"/>
    <property type="evidence" value="ECO:0007669"/>
    <property type="project" value="TreeGrafter"/>
</dbReference>
<dbReference type="PROSITE" id="PS50157">
    <property type="entry name" value="ZINC_FINGER_C2H2_2"/>
    <property type="match status" value="2"/>
</dbReference>
<keyword evidence="1" id="KW-0479">Metal-binding</keyword>
<keyword evidence="2" id="KW-0677">Repeat</keyword>
<evidence type="ECO:0000256" key="5">
    <source>
        <dbReference type="PROSITE-ProRule" id="PRU00042"/>
    </source>
</evidence>
<evidence type="ECO:0000259" key="6">
    <source>
        <dbReference type="PROSITE" id="PS50157"/>
    </source>
</evidence>
<feature type="domain" description="C2H2-type" evidence="6">
    <location>
        <begin position="852"/>
        <end position="876"/>
    </location>
</feature>
<evidence type="ECO:0000313" key="8">
    <source>
        <dbReference type="EMBL" id="CAL1171474.1"/>
    </source>
</evidence>
<keyword evidence="10" id="KW-1185">Reference proteome</keyword>
<dbReference type="SMART" id="SM00355">
    <property type="entry name" value="ZnF_C2H2"/>
    <property type="match status" value="5"/>
</dbReference>
<keyword evidence="9" id="KW-0808">Transferase</keyword>
<keyword evidence="9" id="KW-0548">Nucleotidyltransferase</keyword>
<evidence type="ECO:0000313" key="9">
    <source>
        <dbReference type="EMBL" id="CAL4805411.1"/>
    </source>
</evidence>
<dbReference type="GO" id="GO:0005634">
    <property type="term" value="C:nucleus"/>
    <property type="evidence" value="ECO:0007669"/>
    <property type="project" value="TreeGrafter"/>
</dbReference>
<keyword evidence="9" id="KW-0695">RNA-directed DNA polymerase</keyword>
<accession>A0A9P1M2X4</accession>
<dbReference type="EMBL" id="CAMXCT010006675">
    <property type="protein sequence ID" value="CAI4018099.1"/>
    <property type="molecule type" value="Genomic_DNA"/>
</dbReference>
<dbReference type="PANTHER" id="PTHR24409:SF295">
    <property type="entry name" value="AZ2-RELATED"/>
    <property type="match status" value="1"/>
</dbReference>
<evidence type="ECO:0000256" key="4">
    <source>
        <dbReference type="ARBA" id="ARBA00022833"/>
    </source>
</evidence>
<dbReference type="PANTHER" id="PTHR24409">
    <property type="entry name" value="ZINC FINGER PROTEIN 142"/>
    <property type="match status" value="1"/>
</dbReference>
<feature type="domain" description="C2H2-type" evidence="6">
    <location>
        <begin position="745"/>
        <end position="772"/>
    </location>
</feature>
<dbReference type="Proteomes" id="UP001152797">
    <property type="component" value="Unassembled WGS sequence"/>
</dbReference>
<evidence type="ECO:0000256" key="1">
    <source>
        <dbReference type="ARBA" id="ARBA00022723"/>
    </source>
</evidence>
<reference evidence="8" key="2">
    <citation type="submission" date="2024-04" db="EMBL/GenBank/DDBJ databases">
        <authorList>
            <person name="Chen Y."/>
            <person name="Shah S."/>
            <person name="Dougan E. K."/>
            <person name="Thang M."/>
            <person name="Chan C."/>
        </authorList>
    </citation>
    <scope>NUCLEOTIDE SEQUENCE [LARGE SCALE GENOMIC DNA]</scope>
</reference>
<dbReference type="Gene3D" id="3.60.10.10">
    <property type="entry name" value="Endonuclease/exonuclease/phosphatase"/>
    <property type="match status" value="1"/>
</dbReference>
<comment type="caution">
    <text evidence="7">The sequence shown here is derived from an EMBL/GenBank/DDBJ whole genome shotgun (WGS) entry which is preliminary data.</text>
</comment>
<dbReference type="Gene3D" id="3.30.160.60">
    <property type="entry name" value="Classic Zinc Finger"/>
    <property type="match status" value="1"/>
</dbReference>
<dbReference type="InterPro" id="IPR013087">
    <property type="entry name" value="Znf_C2H2_type"/>
</dbReference>
<dbReference type="GO" id="GO:0000977">
    <property type="term" value="F:RNA polymerase II transcription regulatory region sequence-specific DNA binding"/>
    <property type="evidence" value="ECO:0007669"/>
    <property type="project" value="TreeGrafter"/>
</dbReference>
<dbReference type="EMBL" id="CAMXCT030006675">
    <property type="protein sequence ID" value="CAL4805411.1"/>
    <property type="molecule type" value="Genomic_DNA"/>
</dbReference>
<organism evidence="7">
    <name type="scientific">Cladocopium goreaui</name>
    <dbReference type="NCBI Taxonomy" id="2562237"/>
    <lineage>
        <taxon>Eukaryota</taxon>
        <taxon>Sar</taxon>
        <taxon>Alveolata</taxon>
        <taxon>Dinophyceae</taxon>
        <taxon>Suessiales</taxon>
        <taxon>Symbiodiniaceae</taxon>
        <taxon>Cladocopium</taxon>
    </lineage>
</organism>
<sequence length="1636" mass="185563">MEVTEVRHQIPHNLGEGTKLHGMQPLACAGTQARHEAAQRNSQKVKKRSLQRAYRRALQQGLAWYRGSHYTVQELENMGCSLPTGPAAPPEREFIHHDLHRCNRQHAPKRRMTFWQWNCGGLSISKLDEVKAWLALNQVDIAVMVETRWTYDATWTDSEWNMVHSGEGAHRGKGILILVSRRICNSAQIQWQFHDSGRLVHLRLKQHPRNLDIVACYQHVFQPTQSCLQARERWWGLLERVLAGLPTRNCLVMLGDFNSSLQASPRISGTSTFLWNGRSHRGTSHADHPRLLQILRHFALVALNTWSSALGPTYVHGHTASRLDYICVRQMYADGTARRVRYLWDSPFISQTTHGHVPMLCTLAKFWIPDHAHHRIQQVTMQQRQSSRQAYLTQSPAWMEFCDRSHDMLVEHFADTTKDADVFMNDLHSSMLQLFVTHFPAGKKESSTSTWKPALPILLNKWQHRRLMQRKDHTGESLKITPIAAADIFIPIKQTAKYLGVMIGYGNFEDASLKHRLSLMHTGFRRLQRTLTERSAQLPSHDLVHTITWTHLPDLLSRLDHLQATVSLETPTSFGPEELRAGPEEFIDSQREPGSLSNLMSTLQPQMAAARGMRMITADELHNLNLQAFGPRLLHIVHEREWDKVEQEREACSYLASKCIICSFQFSRCQELHQHFRQQHPELWEHAPQKAVQLTNLYSSESPCGCCGALFKTHSCPTWSQIAVLLVNGAALNAPDAAPLHEVRQRCELCLECFSTPAALVQHLQAHHGLQGLSYNESRDSLDGSSACSHCGQLFLTLAGLRSHIVQGRCQFFNPQATAETLPVDNMWKEACLDGKLLEILRTPAARMRLTIVCQACGKGCQRASDLSLHLQSAHSRLWRQSQRLTMILVDVYYQYQCFCNPSTGVKRANHICLPFRQLAMAFHRLDMEPFAPTVITDQALKDILAASLQHDMKYRLEQALVHRKFADTWQDPGLLQFLRTICLLCGERHQPADLTLHFREEHNCRHEMFLFYMEQLLPTVFALNLDDFQCRLCGLIYNLPAALRPDESLSDRAQLAHSHLKGSCPVLIQLAQLFGALLNGSSLRHGTTRLGGLCSDGGGIRGSGITVCGPHTGPSGESQADQSAQARALHLLLHETVQWKEKAEKMEDSSLTQMMPLRQHLMLALLTSMRNRLAKLMTSKETDQIYITSADKGLILADRSFPYHRWDPKTQMLVLDKKTPVSAKKMDQHLEELVEMMQDRELVMRFHALRAPDPKSDRVVPWRLQINLRSDRAYDLLFHLAHNSIWMAVGATMKQHTLHQTPMATALQSMLGQSKGHGKGKQKDPMTDLWGAHFAELISFLQTFANKPATLQHTDWFRQIVTDWGAELGQKDCAECAQRTLAWLQSTAFDMRWERRLDTAAGIQVHDHSRRFTPITLTLSQHDHDMGSCSLNSLVTAWVQENAMRTALLDAPVCVCIHIDRYYRSEAGDIVKGLCRVDIESEVTLPIFRNSNLLCSNAGYIPVAAVAHFGQDLAGHCKAILKMQPTVLGQTTPAAWLITEDDCFPKAIWQYPIWYASNVVVIWMVRTDCLRLPMYCAPQTAHESAHESDPNLTNAETTNSTAPMENDFLRLLQAQPGARIDEAQQTRGDSGDFFS</sequence>
<dbReference type="InterPro" id="IPR038765">
    <property type="entry name" value="Papain-like_cys_pep_sf"/>
</dbReference>
<keyword evidence="3 5" id="KW-0863">Zinc-finger</keyword>
<dbReference type="PROSITE" id="PS00028">
    <property type="entry name" value="ZINC_FINGER_C2H2_1"/>
    <property type="match status" value="3"/>
</dbReference>